<sequence length="201" mass="22914">MKIPYIGEFCGATFLKSYAYFSQSTVGQFMTFTADCAVKTAKIVHPNDPVERSVVEEKDPKYNVFLHWNRSGDNGGFVAVLIADDEYPQRVAHQLLNKVAEEFIVKHPKRTWEHATSNTTLPFPELNTYIVDWQKPEKADAITRIQKELDETKIVLHQTIESVLERGQRIDELVAKSDNLSAQSKLFFKTAKNQNSCCVVM</sequence>
<dbReference type="PRINTS" id="PR00219">
    <property type="entry name" value="SYNAPTOBREVN"/>
</dbReference>
<reference evidence="15" key="2">
    <citation type="submission" date="2020-04" db="EMBL/GenBank/DDBJ databases">
        <authorList>
            <consortium name="NCBI Genome Project"/>
        </authorList>
    </citation>
    <scope>NUCLEOTIDE SEQUENCE</scope>
    <source>
        <strain evidence="15">CBS 304.34</strain>
    </source>
</reference>
<dbReference type="SUPFAM" id="SSF58038">
    <property type="entry name" value="SNARE fusion complex"/>
    <property type="match status" value="1"/>
</dbReference>
<evidence type="ECO:0000259" key="11">
    <source>
        <dbReference type="PROSITE" id="PS50859"/>
    </source>
</evidence>
<dbReference type="PROSITE" id="PS50859">
    <property type="entry name" value="LONGIN"/>
    <property type="match status" value="1"/>
</dbReference>
<dbReference type="PANTHER" id="PTHR45806:SF1">
    <property type="entry name" value="SYNAPTOBREVIN HOMOLOG YKT6"/>
    <property type="match status" value="1"/>
</dbReference>
<dbReference type="GO" id="GO:0006888">
    <property type="term" value="P:endoplasmic reticulum to Golgi vesicle-mediated transport"/>
    <property type="evidence" value="ECO:0007669"/>
    <property type="project" value="TreeGrafter"/>
</dbReference>
<feature type="domain" description="Longin" evidence="11">
    <location>
        <begin position="1"/>
        <end position="130"/>
    </location>
</feature>
<feature type="domain" description="V-SNARE coiled-coil homology" evidence="12">
    <location>
        <begin position="141"/>
        <end position="201"/>
    </location>
</feature>
<dbReference type="PROSITE" id="PS50892">
    <property type="entry name" value="V_SNARE"/>
    <property type="match status" value="1"/>
</dbReference>
<keyword evidence="3" id="KW-1003">Cell membrane</keyword>
<evidence type="ECO:0000256" key="4">
    <source>
        <dbReference type="ARBA" id="ARBA00022481"/>
    </source>
</evidence>
<keyword evidence="6" id="KW-0564">Palmitate</keyword>
<dbReference type="Pfam" id="PF00957">
    <property type="entry name" value="Synaptobrevin"/>
    <property type="match status" value="1"/>
</dbReference>
<dbReference type="GeneID" id="54465936"/>
<dbReference type="PANTHER" id="PTHR45806">
    <property type="entry name" value="SYNAPTOBREVIN HOMOLOG YKT6"/>
    <property type="match status" value="1"/>
</dbReference>
<dbReference type="EMBL" id="MU003694">
    <property type="protein sequence ID" value="KAF2815400.1"/>
    <property type="molecule type" value="Genomic_DNA"/>
</dbReference>
<organism evidence="13">
    <name type="scientific">Mytilinidion resinicola</name>
    <dbReference type="NCBI Taxonomy" id="574789"/>
    <lineage>
        <taxon>Eukaryota</taxon>
        <taxon>Fungi</taxon>
        <taxon>Dikarya</taxon>
        <taxon>Ascomycota</taxon>
        <taxon>Pezizomycotina</taxon>
        <taxon>Dothideomycetes</taxon>
        <taxon>Pleosporomycetidae</taxon>
        <taxon>Mytilinidiales</taxon>
        <taxon>Mytilinidiaceae</taxon>
        <taxon>Mytilinidion</taxon>
    </lineage>
</organism>
<name>A0A6A6Z328_9PEZI</name>
<keyword evidence="8" id="KW-0636">Prenylation</keyword>
<evidence type="ECO:0000313" key="13">
    <source>
        <dbReference type="EMBL" id="KAF2815400.1"/>
    </source>
</evidence>
<dbReference type="InterPro" id="IPR042855">
    <property type="entry name" value="V_SNARE_CC"/>
</dbReference>
<dbReference type="AlphaFoldDB" id="A0A6A6Z328"/>
<dbReference type="Pfam" id="PF13774">
    <property type="entry name" value="Longin"/>
    <property type="match status" value="1"/>
</dbReference>
<evidence type="ECO:0000256" key="3">
    <source>
        <dbReference type="ARBA" id="ARBA00022475"/>
    </source>
</evidence>
<comment type="subcellular location">
    <subcellularLocation>
        <location evidence="1">Cell membrane</location>
        <topology evidence="1">Lipid-anchor</topology>
        <orientation evidence="1">Cytoplasmic side</orientation>
    </subcellularLocation>
</comment>
<dbReference type="Gene3D" id="3.30.450.50">
    <property type="entry name" value="Longin domain"/>
    <property type="match status" value="1"/>
</dbReference>
<keyword evidence="7" id="KW-0449">Lipoprotein</keyword>
<dbReference type="InterPro" id="IPR010908">
    <property type="entry name" value="Longin_dom"/>
</dbReference>
<dbReference type="GO" id="GO:0005794">
    <property type="term" value="C:Golgi apparatus"/>
    <property type="evidence" value="ECO:0007669"/>
    <property type="project" value="TreeGrafter"/>
</dbReference>
<dbReference type="GO" id="GO:0005886">
    <property type="term" value="C:plasma membrane"/>
    <property type="evidence" value="ECO:0007669"/>
    <property type="project" value="UniProtKB-SubCell"/>
</dbReference>
<dbReference type="SUPFAM" id="SSF64356">
    <property type="entry name" value="SNARE-like"/>
    <property type="match status" value="1"/>
</dbReference>
<keyword evidence="5" id="KW-0472">Membrane</keyword>
<evidence type="ECO:0000256" key="7">
    <source>
        <dbReference type="ARBA" id="ARBA00023288"/>
    </source>
</evidence>
<reference evidence="13 15" key="1">
    <citation type="journal article" date="2020" name="Stud. Mycol.">
        <title>101 Dothideomycetes genomes: a test case for predicting lifestyles and emergence of pathogens.</title>
        <authorList>
            <person name="Haridas S."/>
            <person name="Albert R."/>
            <person name="Binder M."/>
            <person name="Bloem J."/>
            <person name="Labutti K."/>
            <person name="Salamov A."/>
            <person name="Andreopoulos B."/>
            <person name="Baker S."/>
            <person name="Barry K."/>
            <person name="Bills G."/>
            <person name="Bluhm B."/>
            <person name="Cannon C."/>
            <person name="Castanera R."/>
            <person name="Culley D."/>
            <person name="Daum C."/>
            <person name="Ezra D."/>
            <person name="Gonzalez J."/>
            <person name="Henrissat B."/>
            <person name="Kuo A."/>
            <person name="Liang C."/>
            <person name="Lipzen A."/>
            <person name="Lutzoni F."/>
            <person name="Magnuson J."/>
            <person name="Mondo S."/>
            <person name="Nolan M."/>
            <person name="Ohm R."/>
            <person name="Pangilinan J."/>
            <person name="Park H.-J."/>
            <person name="Ramirez L."/>
            <person name="Alfaro M."/>
            <person name="Sun H."/>
            <person name="Tritt A."/>
            <person name="Yoshinaga Y."/>
            <person name="Zwiers L.-H."/>
            <person name="Turgeon B."/>
            <person name="Goodwin S."/>
            <person name="Spatafora J."/>
            <person name="Crous P."/>
            <person name="Grigoriev I."/>
        </authorList>
    </citation>
    <scope>NUCLEOTIDE SEQUENCE</scope>
    <source>
        <strain evidence="13 15">CBS 304.34</strain>
    </source>
</reference>
<gene>
    <name evidence="13 15" type="ORF">BDZ99DRAFT_516125</name>
</gene>
<dbReference type="SMART" id="SM01270">
    <property type="entry name" value="Longin"/>
    <property type="match status" value="1"/>
</dbReference>
<reference evidence="15" key="3">
    <citation type="submission" date="2025-04" db="UniProtKB">
        <authorList>
            <consortium name="RefSeq"/>
        </authorList>
    </citation>
    <scope>IDENTIFICATION</scope>
    <source>
        <strain evidence="15">CBS 304.34</strain>
    </source>
</reference>
<dbReference type="InterPro" id="IPR045848">
    <property type="entry name" value="R-SNARE_YKT6"/>
</dbReference>
<accession>A0A6A6Z328</accession>
<evidence type="ECO:0000256" key="2">
    <source>
        <dbReference type="ARBA" id="ARBA00008025"/>
    </source>
</evidence>
<evidence type="ECO:0000256" key="1">
    <source>
        <dbReference type="ARBA" id="ARBA00004342"/>
    </source>
</evidence>
<dbReference type="Proteomes" id="UP000504636">
    <property type="component" value="Unplaced"/>
</dbReference>
<dbReference type="CDD" id="cd15867">
    <property type="entry name" value="R-SNARE_YKT6"/>
    <property type="match status" value="1"/>
</dbReference>
<keyword evidence="10" id="KW-0175">Coiled coil</keyword>
<dbReference type="InterPro" id="IPR001388">
    <property type="entry name" value="Synaptobrevin-like"/>
</dbReference>
<dbReference type="OrthoDB" id="27923at2759"/>
<keyword evidence="4" id="KW-0488">Methylation</keyword>
<evidence type="ECO:0000256" key="5">
    <source>
        <dbReference type="ARBA" id="ARBA00023136"/>
    </source>
</evidence>
<evidence type="ECO:0000256" key="8">
    <source>
        <dbReference type="ARBA" id="ARBA00023289"/>
    </source>
</evidence>
<dbReference type="CDD" id="cd14824">
    <property type="entry name" value="Longin"/>
    <property type="match status" value="1"/>
</dbReference>
<evidence type="ECO:0000313" key="14">
    <source>
        <dbReference type="Proteomes" id="UP000504636"/>
    </source>
</evidence>
<dbReference type="GO" id="GO:0005484">
    <property type="term" value="F:SNAP receptor activity"/>
    <property type="evidence" value="ECO:0007669"/>
    <property type="project" value="TreeGrafter"/>
</dbReference>
<evidence type="ECO:0000313" key="15">
    <source>
        <dbReference type="RefSeq" id="XP_033582364.1"/>
    </source>
</evidence>
<dbReference type="InterPro" id="IPR011012">
    <property type="entry name" value="Longin-like_dom_sf"/>
</dbReference>
<dbReference type="Gene3D" id="1.20.5.110">
    <property type="match status" value="1"/>
</dbReference>
<comment type="similarity">
    <text evidence="2">Belongs to the synaptobrevin family.</text>
</comment>
<protein>
    <recommendedName>
        <fullName evidence="9">Synaptobrevin homolog YKT6</fullName>
    </recommendedName>
</protein>
<evidence type="ECO:0000256" key="6">
    <source>
        <dbReference type="ARBA" id="ARBA00023139"/>
    </source>
</evidence>
<evidence type="ECO:0000259" key="12">
    <source>
        <dbReference type="PROSITE" id="PS50892"/>
    </source>
</evidence>
<proteinExistence type="inferred from homology"/>
<keyword evidence="14" id="KW-1185">Reference proteome</keyword>
<dbReference type="RefSeq" id="XP_033582364.1">
    <property type="nucleotide sequence ID" value="XM_033725043.1"/>
</dbReference>
<evidence type="ECO:0000256" key="9">
    <source>
        <dbReference type="ARBA" id="ARBA00026133"/>
    </source>
</evidence>
<evidence type="ECO:0000256" key="10">
    <source>
        <dbReference type="PROSITE-ProRule" id="PRU00290"/>
    </source>
</evidence>